<dbReference type="Proteomes" id="UP000510621">
    <property type="component" value="Chromosome"/>
</dbReference>
<dbReference type="KEGG" id="this:HZT40_08900"/>
<keyword evidence="2" id="KW-1185">Reference proteome</keyword>
<organism evidence="1 2">
    <name type="scientific">Candidatus Thiothrix singaporensis</name>
    <dbReference type="NCBI Taxonomy" id="2799669"/>
    <lineage>
        <taxon>Bacteria</taxon>
        <taxon>Pseudomonadati</taxon>
        <taxon>Pseudomonadota</taxon>
        <taxon>Gammaproteobacteria</taxon>
        <taxon>Thiotrichales</taxon>
        <taxon>Thiotrichaceae</taxon>
        <taxon>Thiothrix</taxon>
    </lineage>
</organism>
<name>A0A7L6AYA4_9GAMM</name>
<gene>
    <name evidence="1" type="ORF">HZT40_08900</name>
</gene>
<dbReference type="SUPFAM" id="SSF50494">
    <property type="entry name" value="Trypsin-like serine proteases"/>
    <property type="match status" value="1"/>
</dbReference>
<evidence type="ECO:0000313" key="1">
    <source>
        <dbReference type="EMBL" id="QLQ34151.1"/>
    </source>
</evidence>
<protein>
    <submittedName>
        <fullName evidence="1">Trypsin-like peptidase domain-containing protein</fullName>
    </submittedName>
</protein>
<evidence type="ECO:0000313" key="2">
    <source>
        <dbReference type="Proteomes" id="UP000510621"/>
    </source>
</evidence>
<dbReference type="Pfam" id="PF13365">
    <property type="entry name" value="Trypsin_2"/>
    <property type="match status" value="1"/>
</dbReference>
<dbReference type="InterPro" id="IPR009003">
    <property type="entry name" value="Peptidase_S1_PA"/>
</dbReference>
<dbReference type="AlphaFoldDB" id="A0A7L6AYA4"/>
<reference evidence="1" key="1">
    <citation type="submission" date="2020-06" db="EMBL/GenBank/DDBJ databases">
        <title>Analysis procedures for assessing recovery of high quality, complete, closed genomes from Nanopore long read metagenome sequencing.</title>
        <authorList>
            <person name="Bessarab I."/>
            <person name="Arumugam K."/>
            <person name="Haryono M."/>
            <person name="Liu X."/>
            <person name="Roy S."/>
            <person name="Zuniga-Montanez R.E."/>
            <person name="Qiu G."/>
            <person name="Drautz-Moses D.I."/>
            <person name="Law Y.Y."/>
            <person name="Wuertz S."/>
            <person name="Lauro F.M."/>
            <person name="Huson D.H."/>
            <person name="Williams R.B."/>
        </authorList>
    </citation>
    <scope>NUCLEOTIDE SEQUENCE [LARGE SCALE GENOMIC DNA]</scope>
    <source>
        <strain evidence="1">SSD2</strain>
    </source>
</reference>
<proteinExistence type="predicted"/>
<dbReference type="EMBL" id="CP059265">
    <property type="protein sequence ID" value="QLQ34151.1"/>
    <property type="molecule type" value="Genomic_DNA"/>
</dbReference>
<sequence length="253" mass="28409">MKAESILLAVAHICSYQQTRCLSCASGFYFQHDDALFLITNRHVVRDEANEHEPDRLEITLHPDPENLAITSLYSIPLYDDTQTALWRETADKSGTVDVVALPLDLAAFPQDSLYATFTPEDLPANLASIEVGESVRVVGYPLNFQDNLHNLPVMRHAIIASSFNLRFQGKGYFLTDSRLHRGSSGSPVVLRTSERVSGREDFPWMLLGVHSSRLDVSNRDEKEDERLNLFTAWYSDVLMTLTEDPEAPPVTA</sequence>
<accession>A0A7L6AYA4</accession>
<dbReference type="Gene3D" id="2.40.10.120">
    <property type="match status" value="1"/>
</dbReference>